<evidence type="ECO:0000256" key="1">
    <source>
        <dbReference type="SAM" id="MobiDB-lite"/>
    </source>
</evidence>
<evidence type="ECO:0000313" key="4">
    <source>
        <dbReference type="Proteomes" id="UP000245383"/>
    </source>
</evidence>
<dbReference type="STRING" id="133385.A0A2T9YVF0"/>
<protein>
    <recommendedName>
        <fullName evidence="2">VPS9 domain-containing protein</fullName>
    </recommendedName>
</protein>
<sequence length="832" mass="92612">MSKNNRLSSLSRDSKPSSAIIHPLLSSSPTNISASGSKHSSLDSRDFNVASNPFWIHFAASDTLKETRDIFTQNTSTVLVLPSLSACFLENISPDEIEAEIDNYILYTNLPYTSNNASPVKFSTSSGLFGTVNNSKLSVDGVFPDEKTMNNLIQEQEHSFDSPLSEDSPEPSTKNSNVKSLFDVLVNNIDKKSFSILHSDTAQLSDDYNSFVKIIFLNERINSSHFSLNTCNPQERRKSSHILMRSNSFISSTTSKSASTNIKVDTSHPLLRSTSNNILSSLDYSHKNDLFESLKFRKINRLKQELLASLSSFTLHLSITPGQIVECQIIEKSLENIAEFSDKISSDLLDLFEDLVQSDSESPSKKTNFSFSIPFITPRSNDSKKTALNQLSKLWNYQITKLTENFYSIIFEFIKCEGDNDTIIQEITTNAVLSIEQLLFEWSHSSIFRAVSVFFDGEKNDETISSQIASLSLLDVKIHHLGLHDTNTSFTNHNLAEFTITKNNDSNSLDFTISKIASELNMLSKTKNLHKMITYIHNAVSYAASTKIFSTDAIKCLSDGNIKEHQKETNSTQMTADILLPILIYSLIKSNPSKIYSSLILLQFFHSKSLLSSLESYSLVTLQAATEYLLSVDVEKLMNSYDTTCETPDSSPERILSLNAHQNISNLKIIPIESIKDDKNYSNILNGFSEIPSMISKVPIVSAVGNLGYGIVSGAAGSGIRAATGILDAIKNVKGKQALPEKELNSKTTPQLAQKKDINDLNQEIKNLHIVNSQSLESKTRDNNNNSTSEKLKFAPINAEFINLGIDELKYNQIEALLESYKELANFVIHNI</sequence>
<dbReference type="SUPFAM" id="SSF109993">
    <property type="entry name" value="VPS9 domain"/>
    <property type="match status" value="1"/>
</dbReference>
<gene>
    <name evidence="3" type="ORF">BB561_001261</name>
</gene>
<feature type="domain" description="VPS9" evidence="2">
    <location>
        <begin position="458"/>
        <end position="638"/>
    </location>
</feature>
<dbReference type="InterPro" id="IPR003123">
    <property type="entry name" value="VPS9"/>
</dbReference>
<dbReference type="EMBL" id="MBFR01000036">
    <property type="protein sequence ID" value="PVU96299.1"/>
    <property type="molecule type" value="Genomic_DNA"/>
</dbReference>
<feature type="region of interest" description="Disordered" evidence="1">
    <location>
        <begin position="157"/>
        <end position="176"/>
    </location>
</feature>
<dbReference type="Pfam" id="PF02204">
    <property type="entry name" value="VPS9"/>
    <property type="match status" value="1"/>
</dbReference>
<evidence type="ECO:0000313" key="3">
    <source>
        <dbReference type="EMBL" id="PVU96299.1"/>
    </source>
</evidence>
<dbReference type="Proteomes" id="UP000245383">
    <property type="component" value="Unassembled WGS sequence"/>
</dbReference>
<feature type="compositionally biased region" description="Low complexity" evidence="1">
    <location>
        <begin position="161"/>
        <end position="172"/>
    </location>
</feature>
<dbReference type="PROSITE" id="PS51205">
    <property type="entry name" value="VPS9"/>
    <property type="match status" value="1"/>
</dbReference>
<dbReference type="AlphaFoldDB" id="A0A2T9YVF0"/>
<proteinExistence type="predicted"/>
<feature type="compositionally biased region" description="Low complexity" evidence="1">
    <location>
        <begin position="1"/>
        <end position="11"/>
    </location>
</feature>
<dbReference type="Gene3D" id="1.20.1050.80">
    <property type="entry name" value="VPS9 domain"/>
    <property type="match status" value="1"/>
</dbReference>
<name>A0A2T9YVF0_9FUNG</name>
<organism evidence="3 4">
    <name type="scientific">Smittium simulii</name>
    <dbReference type="NCBI Taxonomy" id="133385"/>
    <lineage>
        <taxon>Eukaryota</taxon>
        <taxon>Fungi</taxon>
        <taxon>Fungi incertae sedis</taxon>
        <taxon>Zoopagomycota</taxon>
        <taxon>Kickxellomycotina</taxon>
        <taxon>Harpellomycetes</taxon>
        <taxon>Harpellales</taxon>
        <taxon>Legeriomycetaceae</taxon>
        <taxon>Smittium</taxon>
    </lineage>
</organism>
<accession>A0A2T9YVF0</accession>
<dbReference type="OrthoDB" id="5599040at2759"/>
<comment type="caution">
    <text evidence="3">The sequence shown here is derived from an EMBL/GenBank/DDBJ whole genome shotgun (WGS) entry which is preliminary data.</text>
</comment>
<keyword evidence="4" id="KW-1185">Reference proteome</keyword>
<dbReference type="InterPro" id="IPR037191">
    <property type="entry name" value="VPS9_dom_sf"/>
</dbReference>
<evidence type="ECO:0000259" key="2">
    <source>
        <dbReference type="PROSITE" id="PS51205"/>
    </source>
</evidence>
<reference evidence="3 4" key="1">
    <citation type="journal article" date="2018" name="MBio">
        <title>Comparative Genomics Reveals the Core Gene Toolbox for the Fungus-Insect Symbiosis.</title>
        <authorList>
            <person name="Wang Y."/>
            <person name="Stata M."/>
            <person name="Wang W."/>
            <person name="Stajich J.E."/>
            <person name="White M.M."/>
            <person name="Moncalvo J.M."/>
        </authorList>
    </citation>
    <scope>NUCLEOTIDE SEQUENCE [LARGE SCALE GENOMIC DNA]</scope>
    <source>
        <strain evidence="3 4">SWE-8-4</strain>
    </source>
</reference>
<feature type="region of interest" description="Disordered" evidence="1">
    <location>
        <begin position="1"/>
        <end position="24"/>
    </location>
</feature>